<name>A0A1M6ZHV2_9RHOB</name>
<keyword evidence="3" id="KW-1185">Reference proteome</keyword>
<dbReference type="RefSeq" id="WP_073197891.1">
    <property type="nucleotide sequence ID" value="NZ_FRBN01000010.1"/>
</dbReference>
<feature type="transmembrane region" description="Helical" evidence="1">
    <location>
        <begin position="74"/>
        <end position="95"/>
    </location>
</feature>
<keyword evidence="1" id="KW-1133">Transmembrane helix</keyword>
<reference evidence="3" key="1">
    <citation type="submission" date="2016-11" db="EMBL/GenBank/DDBJ databases">
        <authorList>
            <person name="Varghese N."/>
            <person name="Submissions S."/>
        </authorList>
    </citation>
    <scope>NUCLEOTIDE SEQUENCE [LARGE SCALE GENOMIC DNA]</scope>
    <source>
        <strain evidence="3">DSM 29327</strain>
    </source>
</reference>
<evidence type="ECO:0000313" key="2">
    <source>
        <dbReference type="EMBL" id="SHL30052.1"/>
    </source>
</evidence>
<gene>
    <name evidence="2" type="ORF">SAMN05444414_11039</name>
</gene>
<protein>
    <recommendedName>
        <fullName evidence="4">DoxX protein</fullName>
    </recommendedName>
</protein>
<dbReference type="EMBL" id="FRBN01000010">
    <property type="protein sequence ID" value="SHL30052.1"/>
    <property type="molecule type" value="Genomic_DNA"/>
</dbReference>
<evidence type="ECO:0000313" key="3">
    <source>
        <dbReference type="Proteomes" id="UP000184191"/>
    </source>
</evidence>
<accession>A0A1M6ZHV2</accession>
<keyword evidence="1" id="KW-0812">Transmembrane</keyword>
<evidence type="ECO:0000256" key="1">
    <source>
        <dbReference type="SAM" id="Phobius"/>
    </source>
</evidence>
<dbReference type="OrthoDB" id="7870032at2"/>
<feature type="transmembrane region" description="Helical" evidence="1">
    <location>
        <begin position="107"/>
        <end position="125"/>
    </location>
</feature>
<feature type="transmembrane region" description="Helical" evidence="1">
    <location>
        <begin position="40"/>
        <end position="62"/>
    </location>
</feature>
<dbReference type="Proteomes" id="UP000184191">
    <property type="component" value="Unassembled WGS sequence"/>
</dbReference>
<dbReference type="STRING" id="1054996.SAMN05444414_11039"/>
<evidence type="ECO:0008006" key="4">
    <source>
        <dbReference type="Google" id="ProtNLM"/>
    </source>
</evidence>
<proteinExistence type="predicted"/>
<organism evidence="2 3">
    <name type="scientific">Roseovarius marisflavi</name>
    <dbReference type="NCBI Taxonomy" id="1054996"/>
    <lineage>
        <taxon>Bacteria</taxon>
        <taxon>Pseudomonadati</taxon>
        <taxon>Pseudomonadota</taxon>
        <taxon>Alphaproteobacteria</taxon>
        <taxon>Rhodobacterales</taxon>
        <taxon>Roseobacteraceae</taxon>
        <taxon>Roseovarius</taxon>
    </lineage>
</organism>
<keyword evidence="1" id="KW-0472">Membrane</keyword>
<sequence>MSLKPRFSIDQAGLNLIRIVIGSYFMALSIGLVAGLDPAAIFTPLMPALLADILGGTTMFFLSACFMAGVQLRLVALSLAIFVFSNSLTLNMLHVVPGSVSAFWRDLTLTCAVLLSFSSLSGAALRRASVLAHRARLRRARKTEVNPRRITLPARGKRPIQQEIRGALIAAKLMRRPRNAQDEPEILNIFANL</sequence>
<dbReference type="AlphaFoldDB" id="A0A1M6ZHV2"/>
<feature type="transmembrane region" description="Helical" evidence="1">
    <location>
        <begin position="12"/>
        <end position="34"/>
    </location>
</feature>